<keyword evidence="4" id="KW-1185">Reference proteome</keyword>
<sequence length="148" mass="15687">MSLSACAAAPKPSASSAHSAPRPPERPHPREPGPSRPSPSRQIAFFSPPKSSLPPIASHVFARPVASPTQLPAASFLFCICICIPLIIFFLTLSPAYPTQSASPAVAEVVILSSRANVALHPFTPATLEQSPRFDLERCERPSAPVTL</sequence>
<accession>A0A9Q8QGR1</accession>
<dbReference type="AlphaFoldDB" id="A0A9Q8QGR1"/>
<dbReference type="RefSeq" id="XP_047842423.1">
    <property type="nucleotide sequence ID" value="XM_047986441.1"/>
</dbReference>
<reference evidence="3" key="1">
    <citation type="submission" date="2021-11" db="EMBL/GenBank/DDBJ databases">
        <title>Purpureocillium_takamizusanense_genome.</title>
        <authorList>
            <person name="Nguyen N.-H."/>
        </authorList>
    </citation>
    <scope>NUCLEOTIDE SEQUENCE</scope>
    <source>
        <strain evidence="3">PT3</strain>
    </source>
</reference>
<evidence type="ECO:0000313" key="3">
    <source>
        <dbReference type="EMBL" id="UNI18942.1"/>
    </source>
</evidence>
<proteinExistence type="predicted"/>
<feature type="transmembrane region" description="Helical" evidence="2">
    <location>
        <begin position="73"/>
        <end position="93"/>
    </location>
</feature>
<dbReference type="EMBL" id="CP086357">
    <property type="protein sequence ID" value="UNI18942.1"/>
    <property type="molecule type" value="Genomic_DNA"/>
</dbReference>
<keyword evidence="2" id="KW-0472">Membrane</keyword>
<feature type="compositionally biased region" description="Basic and acidic residues" evidence="1">
    <location>
        <begin position="23"/>
        <end position="33"/>
    </location>
</feature>
<name>A0A9Q8QGR1_9HYPO</name>
<keyword evidence="2" id="KW-1133">Transmembrane helix</keyword>
<feature type="compositionally biased region" description="Low complexity" evidence="1">
    <location>
        <begin position="1"/>
        <end position="20"/>
    </location>
</feature>
<protein>
    <submittedName>
        <fullName evidence="3">Uncharacterized protein</fullName>
    </submittedName>
</protein>
<dbReference type="KEGG" id="ptkz:JDV02_005170"/>
<organism evidence="3 4">
    <name type="scientific">Purpureocillium takamizusanense</name>
    <dbReference type="NCBI Taxonomy" id="2060973"/>
    <lineage>
        <taxon>Eukaryota</taxon>
        <taxon>Fungi</taxon>
        <taxon>Dikarya</taxon>
        <taxon>Ascomycota</taxon>
        <taxon>Pezizomycotina</taxon>
        <taxon>Sordariomycetes</taxon>
        <taxon>Hypocreomycetidae</taxon>
        <taxon>Hypocreales</taxon>
        <taxon>Ophiocordycipitaceae</taxon>
        <taxon>Purpureocillium</taxon>
    </lineage>
</organism>
<evidence type="ECO:0000313" key="4">
    <source>
        <dbReference type="Proteomes" id="UP000829364"/>
    </source>
</evidence>
<keyword evidence="2" id="KW-0812">Transmembrane</keyword>
<dbReference type="Proteomes" id="UP000829364">
    <property type="component" value="Chromosome 4"/>
</dbReference>
<evidence type="ECO:0000256" key="2">
    <source>
        <dbReference type="SAM" id="Phobius"/>
    </source>
</evidence>
<feature type="region of interest" description="Disordered" evidence="1">
    <location>
        <begin position="1"/>
        <end position="53"/>
    </location>
</feature>
<evidence type="ECO:0000256" key="1">
    <source>
        <dbReference type="SAM" id="MobiDB-lite"/>
    </source>
</evidence>
<gene>
    <name evidence="3" type="ORF">JDV02_005170</name>
</gene>
<dbReference type="GeneID" id="72067119"/>